<dbReference type="EMBL" id="JAULSV010000005">
    <property type="protein sequence ID" value="KAK0644008.1"/>
    <property type="molecule type" value="Genomic_DNA"/>
</dbReference>
<gene>
    <name evidence="2" type="ORF">B0T16DRAFT_191855</name>
</gene>
<sequence length="226" mass="25889">MVIHDEIHISWRGRSAGDMEFMFGPVGNITLGTSAPETAQRHQKTPKIPTSIKKKIPPRQIAREPSSLLPSEALEFVPLRVPSFDFCAFPPKPRKDAHRHPLPRPPLPLPPTSLGRLARHYRAPRLRRLIPSPPQGVYLRGFWNNDLGESFPVDVYPGCRDPGVPSVSSFCVSRTSEFFRAHFITTWGQKRCFFRHQYTAWGDCYVGNVNNCNTVLDRWNEVDCWW</sequence>
<protein>
    <submittedName>
        <fullName evidence="2">Uncharacterized protein</fullName>
    </submittedName>
</protein>
<accession>A0AA39Y101</accession>
<proteinExistence type="predicted"/>
<evidence type="ECO:0000256" key="1">
    <source>
        <dbReference type="SAM" id="MobiDB-lite"/>
    </source>
</evidence>
<name>A0AA39Y101_9PEZI</name>
<keyword evidence="3" id="KW-1185">Reference proteome</keyword>
<comment type="caution">
    <text evidence="2">The sequence shown here is derived from an EMBL/GenBank/DDBJ whole genome shotgun (WGS) entry which is preliminary data.</text>
</comment>
<organism evidence="2 3">
    <name type="scientific">Cercophora newfieldiana</name>
    <dbReference type="NCBI Taxonomy" id="92897"/>
    <lineage>
        <taxon>Eukaryota</taxon>
        <taxon>Fungi</taxon>
        <taxon>Dikarya</taxon>
        <taxon>Ascomycota</taxon>
        <taxon>Pezizomycotina</taxon>
        <taxon>Sordariomycetes</taxon>
        <taxon>Sordariomycetidae</taxon>
        <taxon>Sordariales</taxon>
        <taxon>Lasiosphaeriaceae</taxon>
        <taxon>Cercophora</taxon>
    </lineage>
</organism>
<reference evidence="2" key="1">
    <citation type="submission" date="2023-06" db="EMBL/GenBank/DDBJ databases">
        <title>Genome-scale phylogeny and comparative genomics of the fungal order Sordariales.</title>
        <authorList>
            <consortium name="Lawrence Berkeley National Laboratory"/>
            <person name="Hensen N."/>
            <person name="Bonometti L."/>
            <person name="Westerberg I."/>
            <person name="Brannstrom I.O."/>
            <person name="Guillou S."/>
            <person name="Cros-Aarteil S."/>
            <person name="Calhoun S."/>
            <person name="Haridas S."/>
            <person name="Kuo A."/>
            <person name="Mondo S."/>
            <person name="Pangilinan J."/>
            <person name="Riley R."/>
            <person name="Labutti K."/>
            <person name="Andreopoulos B."/>
            <person name="Lipzen A."/>
            <person name="Chen C."/>
            <person name="Yanf M."/>
            <person name="Daum C."/>
            <person name="Ng V."/>
            <person name="Clum A."/>
            <person name="Steindorff A."/>
            <person name="Ohm R."/>
            <person name="Martin F."/>
            <person name="Silar P."/>
            <person name="Natvig D."/>
            <person name="Lalanne C."/>
            <person name="Gautier V."/>
            <person name="Ament-Velasquez S.L."/>
            <person name="Kruys A."/>
            <person name="Hutchinson M.I."/>
            <person name="Powell A.J."/>
            <person name="Barry K."/>
            <person name="Miller A.N."/>
            <person name="Grigoriev I.V."/>
            <person name="Debuchy R."/>
            <person name="Gladieux P."/>
            <person name="Thoren M.H."/>
            <person name="Johannesson H."/>
        </authorList>
    </citation>
    <scope>NUCLEOTIDE SEQUENCE</scope>
    <source>
        <strain evidence="2">SMH2532-1</strain>
    </source>
</reference>
<evidence type="ECO:0000313" key="3">
    <source>
        <dbReference type="Proteomes" id="UP001174936"/>
    </source>
</evidence>
<evidence type="ECO:0000313" key="2">
    <source>
        <dbReference type="EMBL" id="KAK0644008.1"/>
    </source>
</evidence>
<dbReference type="AlphaFoldDB" id="A0AA39Y101"/>
<dbReference type="Proteomes" id="UP001174936">
    <property type="component" value="Unassembled WGS sequence"/>
</dbReference>
<feature type="region of interest" description="Disordered" evidence="1">
    <location>
        <begin position="36"/>
        <end position="59"/>
    </location>
</feature>